<feature type="compositionally biased region" description="Basic and acidic residues" evidence="2">
    <location>
        <begin position="604"/>
        <end position="615"/>
    </location>
</feature>
<name>A0A9P6K433_9FUNG</name>
<proteinExistence type="predicted"/>
<feature type="compositionally biased region" description="Low complexity" evidence="2">
    <location>
        <begin position="222"/>
        <end position="232"/>
    </location>
</feature>
<feature type="compositionally biased region" description="Acidic residues" evidence="2">
    <location>
        <begin position="732"/>
        <end position="743"/>
    </location>
</feature>
<evidence type="ECO:0000313" key="3">
    <source>
        <dbReference type="EMBL" id="KAF9544876.1"/>
    </source>
</evidence>
<feature type="compositionally biased region" description="Acidic residues" evidence="2">
    <location>
        <begin position="107"/>
        <end position="116"/>
    </location>
</feature>
<comment type="caution">
    <text evidence="3">The sequence shown here is derived from an EMBL/GenBank/DDBJ whole genome shotgun (WGS) entry which is preliminary data.</text>
</comment>
<feature type="compositionally biased region" description="Basic and acidic residues" evidence="2">
    <location>
        <begin position="586"/>
        <end position="597"/>
    </location>
</feature>
<feature type="region of interest" description="Disordered" evidence="2">
    <location>
        <begin position="674"/>
        <end position="743"/>
    </location>
</feature>
<feature type="compositionally biased region" description="Low complexity" evidence="2">
    <location>
        <begin position="411"/>
        <end position="433"/>
    </location>
</feature>
<feature type="region of interest" description="Disordered" evidence="2">
    <location>
        <begin position="398"/>
        <end position="459"/>
    </location>
</feature>
<reference evidence="3" key="1">
    <citation type="journal article" date="2020" name="Fungal Divers.">
        <title>Resolving the Mortierellaceae phylogeny through synthesis of multi-gene phylogenetics and phylogenomics.</title>
        <authorList>
            <person name="Vandepol N."/>
            <person name="Liber J."/>
            <person name="Desiro A."/>
            <person name="Na H."/>
            <person name="Kennedy M."/>
            <person name="Barry K."/>
            <person name="Grigoriev I.V."/>
            <person name="Miller A.N."/>
            <person name="O'Donnell K."/>
            <person name="Stajich J.E."/>
            <person name="Bonito G."/>
        </authorList>
    </citation>
    <scope>NUCLEOTIDE SEQUENCE</scope>
    <source>
        <strain evidence="3">NRRL 2591</strain>
    </source>
</reference>
<evidence type="ECO:0000256" key="1">
    <source>
        <dbReference type="SAM" id="Coils"/>
    </source>
</evidence>
<feature type="compositionally biased region" description="Basic and acidic residues" evidence="2">
    <location>
        <begin position="169"/>
        <end position="190"/>
    </location>
</feature>
<feature type="compositionally biased region" description="Basic and acidic residues" evidence="2">
    <location>
        <begin position="354"/>
        <end position="371"/>
    </location>
</feature>
<protein>
    <submittedName>
        <fullName evidence="3">Uncharacterized protein</fullName>
    </submittedName>
</protein>
<feature type="compositionally biased region" description="Basic and acidic residues" evidence="2">
    <location>
        <begin position="694"/>
        <end position="718"/>
    </location>
</feature>
<feature type="compositionally biased region" description="Gly residues" evidence="2">
    <location>
        <begin position="117"/>
        <end position="133"/>
    </location>
</feature>
<organism evidence="3 4">
    <name type="scientific">Mortierella hygrophila</name>
    <dbReference type="NCBI Taxonomy" id="979708"/>
    <lineage>
        <taxon>Eukaryota</taxon>
        <taxon>Fungi</taxon>
        <taxon>Fungi incertae sedis</taxon>
        <taxon>Mucoromycota</taxon>
        <taxon>Mortierellomycotina</taxon>
        <taxon>Mortierellomycetes</taxon>
        <taxon>Mortierellales</taxon>
        <taxon>Mortierellaceae</taxon>
        <taxon>Mortierella</taxon>
    </lineage>
</organism>
<evidence type="ECO:0000313" key="4">
    <source>
        <dbReference type="Proteomes" id="UP000723463"/>
    </source>
</evidence>
<dbReference type="AlphaFoldDB" id="A0A9P6K433"/>
<evidence type="ECO:0000256" key="2">
    <source>
        <dbReference type="SAM" id="MobiDB-lite"/>
    </source>
</evidence>
<dbReference type="EMBL" id="JAAAXW010000082">
    <property type="protein sequence ID" value="KAF9544876.1"/>
    <property type="molecule type" value="Genomic_DNA"/>
</dbReference>
<feature type="compositionally biased region" description="Polar residues" evidence="2">
    <location>
        <begin position="63"/>
        <end position="91"/>
    </location>
</feature>
<keyword evidence="1" id="KW-0175">Coiled coil</keyword>
<sequence>MGRRLSLLCCSCLPRKQRDNLSSRSLYPDQDSSGHDDYSDEDDYYPSHARLESLAPSSSSSSQPYSNNFKNNNPWPSGLSNGRFSKQSSRGSHQRKPNPFRTPYRDDNDEEGDGGEAGDGASNGGGGGGGGGVIRDKGVGITSFAPYQDDSGSDDGGTGSGAEAEGEEREDRRLRRELRMGGSGEPKDESTSNGHGHGGSALQNPTRVHAKMDVSPYRIFDSSSSSTTTTTTRVRSARPPRNPQGKMRWHDGDISSDNEDGEVDAEEVIDVDALIAEQERITLELAAQEEALRREEESAILSKRLAAIRAAEKRGLLRFEGDRLVIPNGDSNNNTTSTITKCKGIAIPSQSRTVQEHDGEGKQQRLARERTTSSGASSFVGGVDAFNQELKMMDLDMSASRSTEKTAARPSTITATTSTSTSRSTSTSTSTNTGPSLRGAVSTGVSTSMSTSTNSTPTVAINPREVFNNITSFLKKVDGVIAGEGDSSDEATISDQDQVLGKGRAKLARGPQESRVHGPEETGALESKVVVAGTVEAPTVQRAATPVPFDAANQGEDDDSNEQPYPEDPFNTQTNDPLDDNSNSSSRRDPHTSKERVTPVSLLAEKKKTAGETKPKAAVSPEPASPVSPVSPIYGHLSESVAAVVPERVFSTFTSFFNSGSSFMGLWGTGGVGAGGSGDDDDDGRGTNGGIAADGRRLSDLKYGDPKKHRFNYQDHHNTLATGASTTKRVDDDDDSSIDDYDF</sequence>
<dbReference type="Proteomes" id="UP000723463">
    <property type="component" value="Unassembled WGS sequence"/>
</dbReference>
<feature type="region of interest" description="Disordered" evidence="2">
    <location>
        <begin position="20"/>
        <end position="262"/>
    </location>
</feature>
<accession>A0A9P6K433</accession>
<feature type="compositionally biased region" description="Low complexity" evidence="2">
    <location>
        <begin position="616"/>
        <end position="628"/>
    </location>
</feature>
<gene>
    <name evidence="3" type="ORF">EC957_011606</name>
</gene>
<feature type="region of interest" description="Disordered" evidence="2">
    <location>
        <begin position="484"/>
        <end position="525"/>
    </location>
</feature>
<feature type="coiled-coil region" evidence="1">
    <location>
        <begin position="271"/>
        <end position="298"/>
    </location>
</feature>
<feature type="region of interest" description="Disordered" evidence="2">
    <location>
        <begin position="541"/>
        <end position="628"/>
    </location>
</feature>
<feature type="region of interest" description="Disordered" evidence="2">
    <location>
        <begin position="347"/>
        <end position="380"/>
    </location>
</feature>
<feature type="compositionally biased region" description="Low complexity" evidence="2">
    <location>
        <begin position="441"/>
        <end position="459"/>
    </location>
</feature>
<keyword evidence="4" id="KW-1185">Reference proteome</keyword>